<evidence type="ECO:0000313" key="2">
    <source>
        <dbReference type="EMBL" id="GAW26827.1"/>
    </source>
</evidence>
<keyword evidence="3" id="KW-1185">Reference proteome</keyword>
<name>A0A1S8A9T1_ROSNE</name>
<proteinExistence type="predicted"/>
<dbReference type="Proteomes" id="UP000054516">
    <property type="component" value="Unassembled WGS sequence"/>
</dbReference>
<accession>A0A1S8A9T1</accession>
<dbReference type="EMBL" id="DF977496">
    <property type="protein sequence ID" value="GAW26827.1"/>
    <property type="molecule type" value="Genomic_DNA"/>
</dbReference>
<feature type="compositionally biased region" description="Basic and acidic residues" evidence="1">
    <location>
        <begin position="1"/>
        <end position="17"/>
    </location>
</feature>
<evidence type="ECO:0000256" key="1">
    <source>
        <dbReference type="SAM" id="MobiDB-lite"/>
    </source>
</evidence>
<dbReference type="AlphaFoldDB" id="A0A1S8A9T1"/>
<gene>
    <name evidence="2" type="ORF">SAMD00023353_5100430</name>
</gene>
<feature type="region of interest" description="Disordered" evidence="1">
    <location>
        <begin position="1"/>
        <end position="25"/>
    </location>
</feature>
<protein>
    <submittedName>
        <fullName evidence="2">Uncharacterized protein</fullName>
    </submittedName>
</protein>
<reference evidence="2" key="1">
    <citation type="submission" date="2016-03" db="EMBL/GenBank/DDBJ databases">
        <title>Draft genome sequence of Rosellinia necatrix.</title>
        <authorList>
            <person name="Kanematsu S."/>
        </authorList>
    </citation>
    <scope>NUCLEOTIDE SEQUENCE [LARGE SCALE GENOMIC DNA]</scope>
    <source>
        <strain evidence="2">W97</strain>
    </source>
</reference>
<sequence>MPPTSERGEAHPGRDDNGANQLIGPDCRGFLHPRRHNLGIGEDLFLDLLPWPSGSARDHYPGTTGARELALEGFKSSTVIGVLDKVSYLCNTKA</sequence>
<organism evidence="2">
    <name type="scientific">Rosellinia necatrix</name>
    <name type="common">White root-rot fungus</name>
    <dbReference type="NCBI Taxonomy" id="77044"/>
    <lineage>
        <taxon>Eukaryota</taxon>
        <taxon>Fungi</taxon>
        <taxon>Dikarya</taxon>
        <taxon>Ascomycota</taxon>
        <taxon>Pezizomycotina</taxon>
        <taxon>Sordariomycetes</taxon>
        <taxon>Xylariomycetidae</taxon>
        <taxon>Xylariales</taxon>
        <taxon>Xylariaceae</taxon>
        <taxon>Rosellinia</taxon>
    </lineage>
</organism>
<evidence type="ECO:0000313" key="3">
    <source>
        <dbReference type="Proteomes" id="UP000054516"/>
    </source>
</evidence>